<dbReference type="SUPFAM" id="SSF53383">
    <property type="entry name" value="PLP-dependent transferases"/>
    <property type="match status" value="1"/>
</dbReference>
<feature type="domain" description="Aminotransferase class I/classII large" evidence="1">
    <location>
        <begin position="53"/>
        <end position="260"/>
    </location>
</feature>
<accession>A0ABV8FHL7</accession>
<reference evidence="3" key="1">
    <citation type="journal article" date="2019" name="Int. J. Syst. Evol. Microbiol.">
        <title>The Global Catalogue of Microorganisms (GCM) 10K type strain sequencing project: providing services to taxonomists for standard genome sequencing and annotation.</title>
        <authorList>
            <consortium name="The Broad Institute Genomics Platform"/>
            <consortium name="The Broad Institute Genome Sequencing Center for Infectious Disease"/>
            <person name="Wu L."/>
            <person name="Ma J."/>
        </authorList>
    </citation>
    <scope>NUCLEOTIDE SEQUENCE [LARGE SCALE GENOMIC DNA]</scope>
    <source>
        <strain evidence="3">TBRC 1826</strain>
    </source>
</reference>
<keyword evidence="2" id="KW-0032">Aminotransferase</keyword>
<gene>
    <name evidence="2" type="ORF">ACFOVU_06980</name>
</gene>
<evidence type="ECO:0000259" key="1">
    <source>
        <dbReference type="Pfam" id="PF00155"/>
    </source>
</evidence>
<name>A0ABV8FHL7_9ACTN</name>
<sequence length="360" mass="40082">MNDVTASMFRMLQWHERIEAERQLPGARPFISDHAGGHPFADDYLGELAEPTREALGEATRHPTADEDAALRRRIALLHRRYDGVDYGPARVIPGGGPTAFISTFCVWLLLAGLTRVRYVPPVDPTFAYLFRRFGIEPVPVCRRHAVAPGVRLDLPDESTVLVLTDPVGYMGRRVPERVMAEIGAWQRATGSLVFVDGTFQYMRWDGGRAERSAALPVERTLRLVCPARYLSLPGYRSAYLLSPEEYREELAELHENLHGDATLADRRFAHRAVDLMLGEGNGALIEHARDNHRRLAASGALAAQAPIETGYFLFARPAVPPEGFLALDQRHFELEDHPGFVRIDLLNTQGIEAMVAATA</sequence>
<dbReference type="EMBL" id="JBHSBH010000004">
    <property type="protein sequence ID" value="MFC3995650.1"/>
    <property type="molecule type" value="Genomic_DNA"/>
</dbReference>
<dbReference type="Pfam" id="PF00155">
    <property type="entry name" value="Aminotran_1_2"/>
    <property type="match status" value="1"/>
</dbReference>
<dbReference type="Proteomes" id="UP001595847">
    <property type="component" value="Unassembled WGS sequence"/>
</dbReference>
<keyword evidence="3" id="KW-1185">Reference proteome</keyword>
<organism evidence="2 3">
    <name type="scientific">Nocardiopsis sediminis</name>
    <dbReference type="NCBI Taxonomy" id="1778267"/>
    <lineage>
        <taxon>Bacteria</taxon>
        <taxon>Bacillati</taxon>
        <taxon>Actinomycetota</taxon>
        <taxon>Actinomycetes</taxon>
        <taxon>Streptosporangiales</taxon>
        <taxon>Nocardiopsidaceae</taxon>
        <taxon>Nocardiopsis</taxon>
    </lineage>
</organism>
<evidence type="ECO:0000313" key="2">
    <source>
        <dbReference type="EMBL" id="MFC3995650.1"/>
    </source>
</evidence>
<dbReference type="InterPro" id="IPR004839">
    <property type="entry name" value="Aminotransferase_I/II_large"/>
</dbReference>
<dbReference type="RefSeq" id="WP_378530939.1">
    <property type="nucleotide sequence ID" value="NZ_JBHSBH010000004.1"/>
</dbReference>
<dbReference type="Gene3D" id="3.40.640.10">
    <property type="entry name" value="Type I PLP-dependent aspartate aminotransferase-like (Major domain)"/>
    <property type="match status" value="1"/>
</dbReference>
<evidence type="ECO:0000313" key="3">
    <source>
        <dbReference type="Proteomes" id="UP001595847"/>
    </source>
</evidence>
<protein>
    <submittedName>
        <fullName evidence="2">Aminotransferase class I/II-fold pyridoxal phosphate-dependent enzyme</fullName>
    </submittedName>
</protein>
<keyword evidence="2" id="KW-0808">Transferase</keyword>
<dbReference type="InterPro" id="IPR015424">
    <property type="entry name" value="PyrdxlP-dep_Trfase"/>
</dbReference>
<comment type="caution">
    <text evidence="2">The sequence shown here is derived from an EMBL/GenBank/DDBJ whole genome shotgun (WGS) entry which is preliminary data.</text>
</comment>
<dbReference type="InterPro" id="IPR015421">
    <property type="entry name" value="PyrdxlP-dep_Trfase_major"/>
</dbReference>
<dbReference type="GO" id="GO:0008483">
    <property type="term" value="F:transaminase activity"/>
    <property type="evidence" value="ECO:0007669"/>
    <property type="project" value="UniProtKB-KW"/>
</dbReference>
<proteinExistence type="predicted"/>